<dbReference type="Gene3D" id="1.20.1720.10">
    <property type="entry name" value="Multidrug resistance protein D"/>
    <property type="match status" value="1"/>
</dbReference>
<evidence type="ECO:0000313" key="9">
    <source>
        <dbReference type="Proteomes" id="UP001595453"/>
    </source>
</evidence>
<evidence type="ECO:0000256" key="6">
    <source>
        <dbReference type="SAM" id="Phobius"/>
    </source>
</evidence>
<name>A0ABV7CJJ0_9GAMM</name>
<dbReference type="InterPro" id="IPR020846">
    <property type="entry name" value="MFS_dom"/>
</dbReference>
<evidence type="ECO:0000256" key="5">
    <source>
        <dbReference type="ARBA" id="ARBA00023136"/>
    </source>
</evidence>
<feature type="transmembrane region" description="Helical" evidence="6">
    <location>
        <begin position="131"/>
        <end position="149"/>
    </location>
</feature>
<dbReference type="PROSITE" id="PS50850">
    <property type="entry name" value="MFS"/>
    <property type="match status" value="1"/>
</dbReference>
<feature type="transmembrane region" description="Helical" evidence="6">
    <location>
        <begin position="73"/>
        <end position="92"/>
    </location>
</feature>
<dbReference type="SUPFAM" id="SSF103473">
    <property type="entry name" value="MFS general substrate transporter"/>
    <property type="match status" value="1"/>
</dbReference>
<dbReference type="Pfam" id="PF07690">
    <property type="entry name" value="MFS_1"/>
    <property type="match status" value="1"/>
</dbReference>
<dbReference type="PANTHER" id="PTHR43124:SF3">
    <property type="entry name" value="CHLORAMPHENICOL EFFLUX PUMP RV0191"/>
    <property type="match status" value="1"/>
</dbReference>
<feature type="transmembrane region" description="Helical" evidence="6">
    <location>
        <begin position="298"/>
        <end position="320"/>
    </location>
</feature>
<feature type="transmembrane region" description="Helical" evidence="6">
    <location>
        <begin position="273"/>
        <end position="292"/>
    </location>
</feature>
<feature type="transmembrane region" description="Helical" evidence="6">
    <location>
        <begin position="98"/>
        <end position="119"/>
    </location>
</feature>
<feature type="transmembrane region" description="Helical" evidence="6">
    <location>
        <begin position="208"/>
        <end position="229"/>
    </location>
</feature>
<dbReference type="PANTHER" id="PTHR43124">
    <property type="entry name" value="PURINE EFFLUX PUMP PBUE"/>
    <property type="match status" value="1"/>
</dbReference>
<feature type="transmembrane region" description="Helical" evidence="6">
    <location>
        <begin position="332"/>
        <end position="351"/>
    </location>
</feature>
<dbReference type="InterPro" id="IPR011701">
    <property type="entry name" value="MFS"/>
</dbReference>
<feature type="transmembrane region" description="Helical" evidence="6">
    <location>
        <begin position="357"/>
        <end position="377"/>
    </location>
</feature>
<evidence type="ECO:0000256" key="4">
    <source>
        <dbReference type="ARBA" id="ARBA00022989"/>
    </source>
</evidence>
<evidence type="ECO:0000256" key="1">
    <source>
        <dbReference type="ARBA" id="ARBA00004651"/>
    </source>
</evidence>
<feature type="transmembrane region" description="Helical" evidence="6">
    <location>
        <begin position="161"/>
        <end position="181"/>
    </location>
</feature>
<keyword evidence="5 6" id="KW-0472">Membrane</keyword>
<sequence length="396" mass="43418">MNKTPMWVPLAVFLLSCSQLASQIYMPVLPSIANSLALSAGSSQAIIASYFITLGLSQLIVGPMRDKFGDRPVFICGQATLLLGTVLCSIAPSASWFLLGRVLQGIGAASPLLISRTLLAAQLSGDKLKNAMATLAICSSVTSLLAPLFSGVLSDWFSWQGMSWVLVVYYSLITLYGLSLLKHTERASNSVHPKFLIKQYRELLKRGPFITVACIKWVPTFLYLTIQLYLPFLLSHEFGYSDKETGQAMMLPMLGLLIGSSVAKILQKRFSYLDLVLWFWPILLIGAVLFAVSEQALLFLLAYALIMLVFGVYFPSYMHLIGVIEPQKAGTANALVGAIELLVFTCLAWAINQWLLHSTIAVAVFVTCCAAVMIVAWQRLNARFAELSLQTLQGSK</sequence>
<dbReference type="Proteomes" id="UP001595453">
    <property type="component" value="Unassembled WGS sequence"/>
</dbReference>
<feature type="transmembrane region" description="Helical" evidence="6">
    <location>
        <begin position="36"/>
        <end position="61"/>
    </location>
</feature>
<proteinExistence type="predicted"/>
<evidence type="ECO:0000256" key="3">
    <source>
        <dbReference type="ARBA" id="ARBA00022692"/>
    </source>
</evidence>
<dbReference type="InterPro" id="IPR036259">
    <property type="entry name" value="MFS_trans_sf"/>
</dbReference>
<comment type="subcellular location">
    <subcellularLocation>
        <location evidence="1">Cell membrane</location>
        <topology evidence="1">Multi-pass membrane protein</topology>
    </subcellularLocation>
</comment>
<accession>A0ABV7CJJ0</accession>
<keyword evidence="3 6" id="KW-0812">Transmembrane</keyword>
<evidence type="ECO:0000313" key="8">
    <source>
        <dbReference type="EMBL" id="MFC3032777.1"/>
    </source>
</evidence>
<feature type="domain" description="Major facilitator superfamily (MFS) profile" evidence="7">
    <location>
        <begin position="1"/>
        <end position="384"/>
    </location>
</feature>
<dbReference type="PROSITE" id="PS51257">
    <property type="entry name" value="PROKAR_LIPOPROTEIN"/>
    <property type="match status" value="1"/>
</dbReference>
<dbReference type="InterPro" id="IPR050189">
    <property type="entry name" value="MFS_Efflux_Transporters"/>
</dbReference>
<protein>
    <submittedName>
        <fullName evidence="8">MFS transporter</fullName>
    </submittedName>
</protein>
<gene>
    <name evidence="8" type="ORF">ACFOEE_09630</name>
</gene>
<keyword evidence="4 6" id="KW-1133">Transmembrane helix</keyword>
<dbReference type="RefSeq" id="WP_377123609.1">
    <property type="nucleotide sequence ID" value="NZ_JBHRSD010000014.1"/>
</dbReference>
<evidence type="ECO:0000259" key="7">
    <source>
        <dbReference type="PROSITE" id="PS50850"/>
    </source>
</evidence>
<organism evidence="8 9">
    <name type="scientific">Pseudoalteromonas fenneropenaei</name>
    <dbReference type="NCBI Taxonomy" id="1737459"/>
    <lineage>
        <taxon>Bacteria</taxon>
        <taxon>Pseudomonadati</taxon>
        <taxon>Pseudomonadota</taxon>
        <taxon>Gammaproteobacteria</taxon>
        <taxon>Alteromonadales</taxon>
        <taxon>Pseudoalteromonadaceae</taxon>
        <taxon>Pseudoalteromonas</taxon>
    </lineage>
</organism>
<reference evidence="9" key="1">
    <citation type="journal article" date="2019" name="Int. J. Syst. Evol. Microbiol.">
        <title>The Global Catalogue of Microorganisms (GCM) 10K type strain sequencing project: providing services to taxonomists for standard genome sequencing and annotation.</title>
        <authorList>
            <consortium name="The Broad Institute Genomics Platform"/>
            <consortium name="The Broad Institute Genome Sequencing Center for Infectious Disease"/>
            <person name="Wu L."/>
            <person name="Ma J."/>
        </authorList>
    </citation>
    <scope>NUCLEOTIDE SEQUENCE [LARGE SCALE GENOMIC DNA]</scope>
    <source>
        <strain evidence="9">KCTC 42730</strain>
    </source>
</reference>
<comment type="caution">
    <text evidence="8">The sequence shown here is derived from an EMBL/GenBank/DDBJ whole genome shotgun (WGS) entry which is preliminary data.</text>
</comment>
<keyword evidence="9" id="KW-1185">Reference proteome</keyword>
<keyword evidence="2" id="KW-1003">Cell membrane</keyword>
<feature type="transmembrane region" description="Helical" evidence="6">
    <location>
        <begin position="249"/>
        <end position="266"/>
    </location>
</feature>
<dbReference type="EMBL" id="JBHRSD010000014">
    <property type="protein sequence ID" value="MFC3032777.1"/>
    <property type="molecule type" value="Genomic_DNA"/>
</dbReference>
<evidence type="ECO:0000256" key="2">
    <source>
        <dbReference type="ARBA" id="ARBA00022475"/>
    </source>
</evidence>